<dbReference type="InterPro" id="IPR008728">
    <property type="entry name" value="Elongator_complex_protein_4"/>
</dbReference>
<evidence type="ECO:0000256" key="6">
    <source>
        <dbReference type="ARBA" id="ARBA00022490"/>
    </source>
</evidence>
<dbReference type="GO" id="GO:0002098">
    <property type="term" value="P:tRNA wobble uridine modification"/>
    <property type="evidence" value="ECO:0007669"/>
    <property type="project" value="InterPro"/>
</dbReference>
<name>A0A0M3ISF5_ASCLU</name>
<evidence type="ECO:0000256" key="1">
    <source>
        <dbReference type="ARBA" id="ARBA00004123"/>
    </source>
</evidence>
<evidence type="ECO:0000313" key="10">
    <source>
        <dbReference type="WBParaSite" id="ALUE_0002168301-mRNA-1"/>
    </source>
</evidence>
<keyword evidence="9" id="KW-1185">Reference proteome</keyword>
<evidence type="ECO:0000256" key="8">
    <source>
        <dbReference type="ARBA" id="ARBA00023242"/>
    </source>
</evidence>
<keyword evidence="6" id="KW-0963">Cytoplasm</keyword>
<dbReference type="GO" id="GO:0008023">
    <property type="term" value="C:transcription elongation factor complex"/>
    <property type="evidence" value="ECO:0007669"/>
    <property type="project" value="TreeGrafter"/>
</dbReference>
<dbReference type="PANTHER" id="PTHR12896:SF1">
    <property type="entry name" value="ELONGATOR COMPLEX PROTEIN 4"/>
    <property type="match status" value="1"/>
</dbReference>
<dbReference type="Pfam" id="PF05625">
    <property type="entry name" value="PAXNEB"/>
    <property type="match status" value="1"/>
</dbReference>
<evidence type="ECO:0000313" key="9">
    <source>
        <dbReference type="Proteomes" id="UP000036681"/>
    </source>
</evidence>
<dbReference type="GO" id="GO:0033588">
    <property type="term" value="C:elongator holoenzyme complex"/>
    <property type="evidence" value="ECO:0007669"/>
    <property type="project" value="InterPro"/>
</dbReference>
<dbReference type="Gene3D" id="3.40.50.300">
    <property type="entry name" value="P-loop containing nucleotide triphosphate hydrolases"/>
    <property type="match status" value="1"/>
</dbReference>
<dbReference type="Proteomes" id="UP000036681">
    <property type="component" value="Unplaced"/>
</dbReference>
<comment type="pathway">
    <text evidence="3">tRNA modification; 5-methoxycarbonylmethyl-2-thiouridine-tRNA biosynthesis.</text>
</comment>
<dbReference type="PANTHER" id="PTHR12896">
    <property type="entry name" value="PAX6 NEIGHBOR PROTEIN PAXNEB"/>
    <property type="match status" value="1"/>
</dbReference>
<accession>A0A0M3ISF5</accession>
<organism evidence="9 10">
    <name type="scientific">Ascaris lumbricoides</name>
    <name type="common">Giant roundworm</name>
    <dbReference type="NCBI Taxonomy" id="6252"/>
    <lineage>
        <taxon>Eukaryota</taxon>
        <taxon>Metazoa</taxon>
        <taxon>Ecdysozoa</taxon>
        <taxon>Nematoda</taxon>
        <taxon>Chromadorea</taxon>
        <taxon>Rhabditida</taxon>
        <taxon>Spirurina</taxon>
        <taxon>Ascaridomorpha</taxon>
        <taxon>Ascaridoidea</taxon>
        <taxon>Ascarididae</taxon>
        <taxon>Ascaris</taxon>
    </lineage>
</organism>
<comment type="subcellular location">
    <subcellularLocation>
        <location evidence="2">Cytoplasm</location>
    </subcellularLocation>
    <subcellularLocation>
        <location evidence="1">Nucleus</location>
    </subcellularLocation>
</comment>
<dbReference type="InterPro" id="IPR027417">
    <property type="entry name" value="P-loop_NTPase"/>
</dbReference>
<keyword evidence="7" id="KW-0819">tRNA processing</keyword>
<evidence type="ECO:0000256" key="2">
    <source>
        <dbReference type="ARBA" id="ARBA00004496"/>
    </source>
</evidence>
<evidence type="ECO:0000256" key="5">
    <source>
        <dbReference type="ARBA" id="ARBA00020265"/>
    </source>
</evidence>
<dbReference type="GO" id="GO:0005737">
    <property type="term" value="C:cytoplasm"/>
    <property type="evidence" value="ECO:0007669"/>
    <property type="project" value="UniProtKB-SubCell"/>
</dbReference>
<reference evidence="10" key="1">
    <citation type="submission" date="2017-02" db="UniProtKB">
        <authorList>
            <consortium name="WormBaseParasite"/>
        </authorList>
    </citation>
    <scope>IDENTIFICATION</scope>
</reference>
<keyword evidence="8" id="KW-0539">Nucleus</keyword>
<comment type="similarity">
    <text evidence="4">Belongs to the ELP4 family.</text>
</comment>
<dbReference type="WBParaSite" id="ALUE_0002168301-mRNA-1">
    <property type="protein sequence ID" value="ALUE_0002168301-mRNA-1"/>
    <property type="gene ID" value="ALUE_0002168301"/>
</dbReference>
<evidence type="ECO:0000256" key="7">
    <source>
        <dbReference type="ARBA" id="ARBA00022694"/>
    </source>
</evidence>
<evidence type="ECO:0000256" key="3">
    <source>
        <dbReference type="ARBA" id="ARBA00005043"/>
    </source>
</evidence>
<dbReference type="UniPathway" id="UPA00988"/>
<dbReference type="AlphaFoldDB" id="A0A0M3ISF5"/>
<evidence type="ECO:0000256" key="4">
    <source>
        <dbReference type="ARBA" id="ARBA00007573"/>
    </source>
</evidence>
<protein>
    <recommendedName>
        <fullName evidence="5">Elongator complex protein 4</fullName>
    </recommendedName>
</protein>
<proteinExistence type="inferred from homology"/>
<sequence length="217" mass="24395">LSTTYAHNIGLDFGSPLWEDSCNISKYPLESCSRTIAASYSELWIELRRVLSLQKHCSLHNATGDSSSLDRSLLRIFVEDFGSPLWEDSQFALKFLAHIKAALNDRYAVLMLSMNSSAIDPHLKERIYSYCDVGFVLEAVEDGMASTFGDHFDGYFRIIKLPSIPSLGPHCPESSDLTFELHRRRFDVKILHLPPVMDDVKVDASASLPCQSMLDAF</sequence>